<dbReference type="Gene3D" id="3.40.50.300">
    <property type="entry name" value="P-loop containing nucleotide triphosphate hydrolases"/>
    <property type="match status" value="2"/>
</dbReference>
<dbReference type="GO" id="GO:0005525">
    <property type="term" value="F:GTP binding"/>
    <property type="evidence" value="ECO:0007669"/>
    <property type="project" value="InterPro"/>
</dbReference>
<sequence>MDENVRGLQDAVAHAVRSGERELSQLERSVEAVLAKFQAAVAADRGQGDQLIVDLSQFTAEFETDVRGHLDAQRERLATFNIAFFGRTGAGKSTLLSAFGELDGRYVSPGDSDWTTDVTEIEWQGCSLWDTPGINGWGRTQKRAELEETARQAVEIADVVLLCFDSQSQQTSEFGKVAQWVQAYGKPAIAVLNVRNLRWRHPAKVSSQSARRSLSRAVGEHANNIRTELAKIDLGGTPVVAIQSRRALFARAKEPFKGPAVSNFNSDREQFGVEYLAEWSNFSVLENLIAASIAEGGAELRQTSLREGLRGILDSRAARLDSIRQKIDPRIQFTENRIDQFFDTLGYPGGESRDRYLKADARLITFVEHGRGKPFSAASAGTLSRHFDHLLQSHLSSVREATLRRADELVDKAIDENTQFTDEDFQSVYSPSDLQTAVDKIWAAKTAFLQREIELAVSEVVPVVAETQTDGVAFDAISGTSSRAGMALQGAGLAASAAAGVIVVPSVAAIWNPVGWVGTSTAIGLGVFAQASKFVGGRLSKRGEDGRAAARAAIQRDSRSAVQKTFESIEQDLRRQNEVETWSLAAPVLVELLKQDLALRRSRTELATLVDALQNQSNAITHSFASQDVLDRAARRVLGSRGVKSGAEADVWLGEDWFEHNDERSSQQSEVDAAHRATFAAQRETERDQLREWLAGVWQVSSQSAVEDWLHSVTEQLTANDLELGEAIARVTQNEHPKPSVVILGDYSAGKSSLVKRLLVEMSGSIPDGLHVRGSVATSTVSTYELDHIRLVDTPGFQSGKADHDQQALEAAAGAALVLVVVHVNLLIGDMDLLERIVKGTGETVAKDGRILYLINRSDELGVDPTSSPEDYLLLRRRKADELIAALGSRGIFVDQSEVHALAGDPFGEVGGRLDVSRSDFDSNRDWDGVDPVVRTLDTFSRKQSQAGRTRATVDEVCNALLRRRKELLLEVAGFETESAEVGAAIQAIANGERDAELLETSMRNRLTRILEPHADRARISIRAAGKDDMAKLGELTAGWLADPQLTSELDRFNRGVAQDIDSWFAKHSSSIERQLKTVALAEGAVLGVEGAFVGVTEGVNAAKVVAGSAHHSAKIAKAIGKRDTIYGIGKSLGVKFKPWGAVKASRQVAKAGPILAAIGTAADAHAMYQGHKAGKGREESRRGAIKFVDDAVQTAESKLLFGTDNDGPVAALHERSGVLAEHRRTLEKENHDLLALVGAATTQIDQMTKLLEAASELFANERSAR</sequence>
<reference evidence="3 4" key="1">
    <citation type="submission" date="2018-10" db="EMBL/GenBank/DDBJ databases">
        <title>Sequencing the genomes of 1000 actinobacteria strains.</title>
        <authorList>
            <person name="Klenk H.-P."/>
        </authorList>
    </citation>
    <scope>NUCLEOTIDE SEQUENCE [LARGE SCALE GENOMIC DNA]</scope>
    <source>
        <strain evidence="3 4">DSM 44343</strain>
    </source>
</reference>
<gene>
    <name evidence="3" type="ORF">DFJ75_3479</name>
</gene>
<dbReference type="AlphaFoldDB" id="A0A495K5Q9"/>
<dbReference type="GO" id="GO:0002098">
    <property type="term" value="P:tRNA wobble uridine modification"/>
    <property type="evidence" value="ECO:0007669"/>
    <property type="project" value="TreeGrafter"/>
</dbReference>
<evidence type="ECO:0000259" key="1">
    <source>
        <dbReference type="Pfam" id="PF01926"/>
    </source>
</evidence>
<evidence type="ECO:0000313" key="4">
    <source>
        <dbReference type="Proteomes" id="UP000274762"/>
    </source>
</evidence>
<dbReference type="GO" id="GO:0005737">
    <property type="term" value="C:cytoplasm"/>
    <property type="evidence" value="ECO:0007669"/>
    <property type="project" value="TreeGrafter"/>
</dbReference>
<proteinExistence type="predicted"/>
<evidence type="ECO:0000313" key="3">
    <source>
        <dbReference type="EMBL" id="RKR96626.1"/>
    </source>
</evidence>
<dbReference type="EMBL" id="RBKV01000001">
    <property type="protein sequence ID" value="RKR96626.1"/>
    <property type="molecule type" value="Genomic_DNA"/>
</dbReference>
<dbReference type="Pfam" id="PF01926">
    <property type="entry name" value="MMR_HSR1"/>
    <property type="match status" value="2"/>
</dbReference>
<organism evidence="3 4">
    <name type="scientific">Williamsia marianensis</name>
    <dbReference type="NCBI Taxonomy" id="85044"/>
    <lineage>
        <taxon>Bacteria</taxon>
        <taxon>Bacillati</taxon>
        <taxon>Actinomycetota</taxon>
        <taxon>Actinomycetes</taxon>
        <taxon>Mycobacteriales</taxon>
        <taxon>Nocardiaceae</taxon>
        <taxon>Williamsia</taxon>
    </lineage>
</organism>
<dbReference type="PANTHER" id="PTHR42714:SF2">
    <property type="entry name" value="TRNA MODIFICATION GTPASE GTPBP3, MITOCHONDRIAL"/>
    <property type="match status" value="1"/>
</dbReference>
<feature type="domain" description="G" evidence="1">
    <location>
        <begin position="82"/>
        <end position="193"/>
    </location>
</feature>
<dbReference type="OrthoDB" id="6197209at2"/>
<accession>A0A495K5Q9</accession>
<comment type="caution">
    <text evidence="3">The sequence shown here is derived from an EMBL/GenBank/DDBJ whole genome shotgun (WGS) entry which is preliminary data.</text>
</comment>
<dbReference type="InterPro" id="IPR040576">
    <property type="entry name" value="DLP_helical"/>
</dbReference>
<feature type="domain" description="G" evidence="1">
    <location>
        <begin position="741"/>
        <end position="832"/>
    </location>
</feature>
<dbReference type="Proteomes" id="UP000274762">
    <property type="component" value="Unassembled WGS sequence"/>
</dbReference>
<protein>
    <submittedName>
        <fullName evidence="3">50S ribosome-binding GTPase</fullName>
    </submittedName>
</protein>
<feature type="domain" description="Dynamin-like helical" evidence="2">
    <location>
        <begin position="1045"/>
        <end position="1174"/>
    </location>
</feature>
<dbReference type="InterPro" id="IPR006073">
    <property type="entry name" value="GTP-bd"/>
</dbReference>
<dbReference type="Pfam" id="PF18709">
    <property type="entry name" value="DLP_helical"/>
    <property type="match status" value="1"/>
</dbReference>
<dbReference type="SUPFAM" id="SSF52540">
    <property type="entry name" value="P-loop containing nucleoside triphosphate hydrolases"/>
    <property type="match status" value="2"/>
</dbReference>
<dbReference type="GO" id="GO:0030488">
    <property type="term" value="P:tRNA methylation"/>
    <property type="evidence" value="ECO:0007669"/>
    <property type="project" value="TreeGrafter"/>
</dbReference>
<dbReference type="PANTHER" id="PTHR42714">
    <property type="entry name" value="TRNA MODIFICATION GTPASE GTPBP3"/>
    <property type="match status" value="1"/>
</dbReference>
<evidence type="ECO:0000259" key="2">
    <source>
        <dbReference type="Pfam" id="PF18709"/>
    </source>
</evidence>
<name>A0A495K5Q9_WILMA</name>
<dbReference type="RefSeq" id="WP_062795539.1">
    <property type="nucleotide sequence ID" value="NZ_CBCRXS010000003.1"/>
</dbReference>
<dbReference type="InterPro" id="IPR027417">
    <property type="entry name" value="P-loop_NTPase"/>
</dbReference>